<protein>
    <submittedName>
        <fullName evidence="2">Uncharacterized protein</fullName>
    </submittedName>
</protein>
<sequence>MIFDKRTGERVTGFVEPEEDYWRFSFRKQSFEFKDGGPGTQKAPPPECRKVGSVGGDVRERHALSTDLDFDFFREMRRSAREKNRGKDSTVGESSFSSSLRDRFPTRVLPAITEKPNFKVDVHQFPPLNLKRQERSRRAKGSPKPTNKPGEDEDQRGGK</sequence>
<reference evidence="2 3" key="1">
    <citation type="submission" date="2021-07" db="EMBL/GenBank/DDBJ databases">
        <title>The Aristolochia fimbriata genome: insights into angiosperm evolution, floral development and chemical biosynthesis.</title>
        <authorList>
            <person name="Jiao Y."/>
        </authorList>
    </citation>
    <scope>NUCLEOTIDE SEQUENCE [LARGE SCALE GENOMIC DNA]</scope>
    <source>
        <strain evidence="2">IBCAS-2021</strain>
        <tissue evidence="2">Leaf</tissue>
    </source>
</reference>
<feature type="region of interest" description="Disordered" evidence="1">
    <location>
        <begin position="33"/>
        <end position="55"/>
    </location>
</feature>
<feature type="region of interest" description="Disordered" evidence="1">
    <location>
        <begin position="79"/>
        <end position="159"/>
    </location>
</feature>
<evidence type="ECO:0000313" key="3">
    <source>
        <dbReference type="Proteomes" id="UP000825729"/>
    </source>
</evidence>
<accession>A0AAV7EQS0</accession>
<gene>
    <name evidence="2" type="ORF">H6P81_009947</name>
</gene>
<feature type="compositionally biased region" description="Basic and acidic residues" evidence="1">
    <location>
        <begin position="79"/>
        <end position="90"/>
    </location>
</feature>
<dbReference type="EMBL" id="JAINDJ010000004">
    <property type="protein sequence ID" value="KAG9449982.1"/>
    <property type="molecule type" value="Genomic_DNA"/>
</dbReference>
<dbReference type="AlphaFoldDB" id="A0AAV7EQS0"/>
<evidence type="ECO:0000256" key="1">
    <source>
        <dbReference type="SAM" id="MobiDB-lite"/>
    </source>
</evidence>
<name>A0AAV7EQS0_ARIFI</name>
<keyword evidence="3" id="KW-1185">Reference proteome</keyword>
<dbReference type="Proteomes" id="UP000825729">
    <property type="component" value="Unassembled WGS sequence"/>
</dbReference>
<proteinExistence type="predicted"/>
<organism evidence="2 3">
    <name type="scientific">Aristolochia fimbriata</name>
    <name type="common">White veined hardy Dutchman's pipe vine</name>
    <dbReference type="NCBI Taxonomy" id="158543"/>
    <lineage>
        <taxon>Eukaryota</taxon>
        <taxon>Viridiplantae</taxon>
        <taxon>Streptophyta</taxon>
        <taxon>Embryophyta</taxon>
        <taxon>Tracheophyta</taxon>
        <taxon>Spermatophyta</taxon>
        <taxon>Magnoliopsida</taxon>
        <taxon>Magnoliidae</taxon>
        <taxon>Piperales</taxon>
        <taxon>Aristolochiaceae</taxon>
        <taxon>Aristolochia</taxon>
    </lineage>
</organism>
<comment type="caution">
    <text evidence="2">The sequence shown here is derived from an EMBL/GenBank/DDBJ whole genome shotgun (WGS) entry which is preliminary data.</text>
</comment>
<evidence type="ECO:0000313" key="2">
    <source>
        <dbReference type="EMBL" id="KAG9449982.1"/>
    </source>
</evidence>